<dbReference type="InterPro" id="IPR034746">
    <property type="entry name" value="POTRA"/>
</dbReference>
<dbReference type="InterPro" id="IPR010827">
    <property type="entry name" value="BamA/TamA_POTRA"/>
</dbReference>
<proteinExistence type="predicted"/>
<feature type="region of interest" description="Disordered" evidence="7">
    <location>
        <begin position="141"/>
        <end position="162"/>
    </location>
</feature>
<evidence type="ECO:0000256" key="5">
    <source>
        <dbReference type="ARBA" id="ARBA00023136"/>
    </source>
</evidence>
<dbReference type="InterPro" id="IPR039910">
    <property type="entry name" value="D15-like"/>
</dbReference>
<keyword evidence="5" id="KW-0472">Membrane</keyword>
<evidence type="ECO:0000256" key="4">
    <source>
        <dbReference type="ARBA" id="ARBA00022729"/>
    </source>
</evidence>
<keyword evidence="10" id="KW-1185">Reference proteome</keyword>
<feature type="domain" description="POTRA" evidence="8">
    <location>
        <begin position="235"/>
        <end position="309"/>
    </location>
</feature>
<dbReference type="InterPro" id="IPR000184">
    <property type="entry name" value="Bac_surfAg_D15"/>
</dbReference>
<evidence type="ECO:0000256" key="7">
    <source>
        <dbReference type="SAM" id="MobiDB-lite"/>
    </source>
</evidence>
<evidence type="ECO:0000256" key="3">
    <source>
        <dbReference type="ARBA" id="ARBA00022692"/>
    </source>
</evidence>
<dbReference type="Gene3D" id="2.40.160.50">
    <property type="entry name" value="membrane protein fhac: a member of the omp85/tpsb transporter family"/>
    <property type="match status" value="1"/>
</dbReference>
<dbReference type="PANTHER" id="PTHR12815">
    <property type="entry name" value="SORTING AND ASSEMBLY MACHINERY SAMM50 PROTEIN FAMILY MEMBER"/>
    <property type="match status" value="1"/>
</dbReference>
<comment type="subcellular location">
    <subcellularLocation>
        <location evidence="1">Membrane</location>
    </subcellularLocation>
</comment>
<sequence length="622" mass="67609">MSLSACSGLAPFSRQAAAPDAKVQAATAPSDSASAPQGVRMVAEYTLNVQAPSELRELLTENLDLARFRNAPADQRLGTQELARLSAAAPQQAQSLLETEGYFNARVTVDRDLTQTPIVVTVKVDPGPRTTIKNVTFSFSGELAPPESGSASLPAPQQAAQQQAEQLRSALQGSWPLKNGAPFVQGAWSNAKTALLGQARAKGYPQARLEQSAVHVDAETNSAEIELQLDSGPLFRLGELHITGLKNQPPEVIERLSGYTPGDPYSEQALLDFQERLVKTTLFDNVNITIRPEPDGPVQTPVWVEVREAPRQQLTTSLGYSSGNGPRVGLDYTNRRPFGLNLRSRFKMNVSQENPSLDWELSSHPRTDMQRDLAALYLERVVEDAKVSINLRARLGRLRETGADDRIYYLEVLRAHETDPQQQINSGAVSANIQWTRRRVDSTLKPTTGYTASLLLGLGRADNTIANSGTFGRSELTLHGYQLLPGGWYGSARTNWSEIFSRDDVGLPEALRYRAGGDESVRGYNLRDLGPVDSDGNATGGRVMWTGSLELAHALTAKLPDLQGAAFVDAGQAAMGWSTLHPTVATGLGLRYRSPLGTLRLDFAHAHATGNWRLHFSVAVAM</sequence>
<dbReference type="EMBL" id="JAQQXS010000021">
    <property type="protein sequence ID" value="MDC8787149.1"/>
    <property type="molecule type" value="Genomic_DNA"/>
</dbReference>
<evidence type="ECO:0000259" key="8">
    <source>
        <dbReference type="PROSITE" id="PS51779"/>
    </source>
</evidence>
<comment type="caution">
    <text evidence="9">The sequence shown here is derived from an EMBL/GenBank/DDBJ whole genome shotgun (WGS) entry which is preliminary data.</text>
</comment>
<keyword evidence="4" id="KW-0732">Signal</keyword>
<evidence type="ECO:0000256" key="6">
    <source>
        <dbReference type="ARBA" id="ARBA00023237"/>
    </source>
</evidence>
<keyword evidence="3" id="KW-0812">Transmembrane</keyword>
<protein>
    <submittedName>
        <fullName evidence="9">BamA/TamA family outer membrane protein</fullName>
    </submittedName>
</protein>
<evidence type="ECO:0000313" key="9">
    <source>
        <dbReference type="EMBL" id="MDC8787149.1"/>
    </source>
</evidence>
<dbReference type="Gene3D" id="3.10.20.310">
    <property type="entry name" value="membrane protein fhac"/>
    <property type="match status" value="2"/>
</dbReference>
<dbReference type="PROSITE" id="PS51779">
    <property type="entry name" value="POTRA"/>
    <property type="match status" value="1"/>
</dbReference>
<dbReference type="Proteomes" id="UP001219862">
    <property type="component" value="Unassembled WGS sequence"/>
</dbReference>
<name>A0ABT5KW27_9BURK</name>
<gene>
    <name evidence="9" type="ORF">PRZ01_18320</name>
</gene>
<evidence type="ECO:0000256" key="1">
    <source>
        <dbReference type="ARBA" id="ARBA00004370"/>
    </source>
</evidence>
<organism evidence="9 10">
    <name type="scientific">Roseateles koreensis</name>
    <dbReference type="NCBI Taxonomy" id="2987526"/>
    <lineage>
        <taxon>Bacteria</taxon>
        <taxon>Pseudomonadati</taxon>
        <taxon>Pseudomonadota</taxon>
        <taxon>Betaproteobacteria</taxon>
        <taxon>Burkholderiales</taxon>
        <taxon>Sphaerotilaceae</taxon>
        <taxon>Roseateles</taxon>
    </lineage>
</organism>
<evidence type="ECO:0000313" key="10">
    <source>
        <dbReference type="Proteomes" id="UP001219862"/>
    </source>
</evidence>
<keyword evidence="2" id="KW-1134">Transmembrane beta strand</keyword>
<evidence type="ECO:0000256" key="2">
    <source>
        <dbReference type="ARBA" id="ARBA00022452"/>
    </source>
</evidence>
<dbReference type="Pfam" id="PF01103">
    <property type="entry name" value="Omp85"/>
    <property type="match status" value="1"/>
</dbReference>
<accession>A0ABT5KW27</accession>
<keyword evidence="6" id="KW-0998">Cell outer membrane</keyword>
<reference evidence="9 10" key="1">
    <citation type="submission" date="2022-10" db="EMBL/GenBank/DDBJ databases">
        <title>paucibacter sp. hw8 Genome sequencing.</title>
        <authorList>
            <person name="Park S."/>
        </authorList>
    </citation>
    <scope>NUCLEOTIDE SEQUENCE [LARGE SCALE GENOMIC DNA]</scope>
    <source>
        <strain evidence="10">hw8</strain>
    </source>
</reference>
<dbReference type="RefSeq" id="WP_273598286.1">
    <property type="nucleotide sequence ID" value="NZ_JAQQXS010000021.1"/>
</dbReference>
<dbReference type="PANTHER" id="PTHR12815:SF47">
    <property type="entry name" value="TRANSLOCATION AND ASSEMBLY MODULE SUBUNIT TAMA"/>
    <property type="match status" value="1"/>
</dbReference>
<feature type="compositionally biased region" description="Low complexity" evidence="7">
    <location>
        <begin position="150"/>
        <end position="162"/>
    </location>
</feature>
<dbReference type="Pfam" id="PF07244">
    <property type="entry name" value="POTRA"/>
    <property type="match status" value="1"/>
</dbReference>